<feature type="compositionally biased region" description="Polar residues" evidence="1">
    <location>
        <begin position="766"/>
        <end position="797"/>
    </location>
</feature>
<evidence type="ECO:0000256" key="1">
    <source>
        <dbReference type="SAM" id="MobiDB-lite"/>
    </source>
</evidence>
<feature type="compositionally biased region" description="Polar residues" evidence="1">
    <location>
        <begin position="679"/>
        <end position="695"/>
    </location>
</feature>
<dbReference type="Gene3D" id="3.40.20.10">
    <property type="entry name" value="Severin"/>
    <property type="match status" value="1"/>
</dbReference>
<evidence type="ECO:0000313" key="2">
    <source>
        <dbReference type="EMBL" id="KAK5060051.1"/>
    </source>
</evidence>
<feature type="region of interest" description="Disordered" evidence="1">
    <location>
        <begin position="766"/>
        <end position="798"/>
    </location>
</feature>
<feature type="compositionally biased region" description="Polar residues" evidence="1">
    <location>
        <begin position="1046"/>
        <end position="1060"/>
    </location>
</feature>
<feature type="compositionally biased region" description="Low complexity" evidence="1">
    <location>
        <begin position="591"/>
        <end position="603"/>
    </location>
</feature>
<feature type="region of interest" description="Disordered" evidence="1">
    <location>
        <begin position="415"/>
        <end position="484"/>
    </location>
</feature>
<feature type="region of interest" description="Disordered" evidence="1">
    <location>
        <begin position="150"/>
        <end position="183"/>
    </location>
</feature>
<feature type="compositionally biased region" description="Polar residues" evidence="1">
    <location>
        <begin position="987"/>
        <end position="1002"/>
    </location>
</feature>
<feature type="region of interest" description="Disordered" evidence="1">
    <location>
        <begin position="862"/>
        <end position="890"/>
    </location>
</feature>
<evidence type="ECO:0000313" key="3">
    <source>
        <dbReference type="Proteomes" id="UP001358417"/>
    </source>
</evidence>
<dbReference type="InterPro" id="IPR029006">
    <property type="entry name" value="ADF-H/Gelsolin-like_dom_sf"/>
</dbReference>
<gene>
    <name evidence="2" type="ORF">LTR84_009935</name>
</gene>
<dbReference type="RefSeq" id="XP_064709872.1">
    <property type="nucleotide sequence ID" value="XM_064853473.1"/>
</dbReference>
<dbReference type="EMBL" id="JAVRRD010000004">
    <property type="protein sequence ID" value="KAK5060051.1"/>
    <property type="molecule type" value="Genomic_DNA"/>
</dbReference>
<feature type="compositionally biased region" description="Polar residues" evidence="1">
    <location>
        <begin position="388"/>
        <end position="397"/>
    </location>
</feature>
<accession>A0AAV9NK24</accession>
<feature type="compositionally biased region" description="Basic and acidic residues" evidence="1">
    <location>
        <begin position="647"/>
        <end position="660"/>
    </location>
</feature>
<dbReference type="SUPFAM" id="SSF55753">
    <property type="entry name" value="Actin depolymerizing proteins"/>
    <property type="match status" value="1"/>
</dbReference>
<organism evidence="2 3">
    <name type="scientific">Exophiala bonariae</name>
    <dbReference type="NCBI Taxonomy" id="1690606"/>
    <lineage>
        <taxon>Eukaryota</taxon>
        <taxon>Fungi</taxon>
        <taxon>Dikarya</taxon>
        <taxon>Ascomycota</taxon>
        <taxon>Pezizomycotina</taxon>
        <taxon>Eurotiomycetes</taxon>
        <taxon>Chaetothyriomycetidae</taxon>
        <taxon>Chaetothyriales</taxon>
        <taxon>Herpotrichiellaceae</taxon>
        <taxon>Exophiala</taxon>
    </lineage>
</organism>
<protein>
    <recommendedName>
        <fullName evidence="4">ADF-H domain-containing protein</fullName>
    </recommendedName>
</protein>
<feature type="region of interest" description="Disordered" evidence="1">
    <location>
        <begin position="974"/>
        <end position="1066"/>
    </location>
</feature>
<feature type="compositionally biased region" description="Low complexity" evidence="1">
    <location>
        <begin position="296"/>
        <end position="309"/>
    </location>
</feature>
<keyword evidence="3" id="KW-1185">Reference proteome</keyword>
<feature type="compositionally biased region" description="Polar residues" evidence="1">
    <location>
        <begin position="469"/>
        <end position="481"/>
    </location>
</feature>
<feature type="compositionally biased region" description="Polar residues" evidence="1">
    <location>
        <begin position="173"/>
        <end position="183"/>
    </location>
</feature>
<feature type="region of interest" description="Disordered" evidence="1">
    <location>
        <begin position="367"/>
        <end position="400"/>
    </location>
</feature>
<proteinExistence type="predicted"/>
<feature type="region of interest" description="Disordered" evidence="1">
    <location>
        <begin position="193"/>
        <end position="212"/>
    </location>
</feature>
<dbReference type="Proteomes" id="UP001358417">
    <property type="component" value="Unassembled WGS sequence"/>
</dbReference>
<evidence type="ECO:0008006" key="4">
    <source>
        <dbReference type="Google" id="ProtNLM"/>
    </source>
</evidence>
<dbReference type="GeneID" id="89978093"/>
<feature type="compositionally biased region" description="Polar residues" evidence="1">
    <location>
        <begin position="505"/>
        <end position="545"/>
    </location>
</feature>
<dbReference type="AlphaFoldDB" id="A0AAV9NK24"/>
<feature type="region of interest" description="Disordered" evidence="1">
    <location>
        <begin position="241"/>
        <end position="316"/>
    </location>
</feature>
<sequence>MSLNGLDGAAVAEAHQTALAEPGGWFLLKYANRDTVEVLKKGTGGVQEVRGVIQQYEEKSPLYGLVQYRRKKVVLKYVPGGTSRLLQVRLTVQFQSVLEAFTPHDTVFSFTIASELTESALGLCTMLLPSAASLTSSSSSLRRRRLDGITEDVEETNSSTAAPEASSKVPGTAGSQSESTTTPTFATLRHEPPAAAPATAPPPPREEPTPVYGRHELDELPASAVLAKALLAKRKEEAAAEAAAATQSDSLNFKLNDETPGHLLPPPPRIESLAIPVRGPSLSLLPPTTKPDKALPITPDSTPPTTSEGPPQPLDYEATNTLLLESSAIGSSEPLSTHPPHARHLSAAESDSISQWSSNVASYATVKPPKKKKFGPRPHVESGHRPKTSGTSETSLNVRPVANLPNSIRVSNRSVASLSLRPGSQQSTRSVPGRFPHSTHPINIAPPLPSPSLLAPLYKQTESRHTKSRAGSVNTEGNTATPEKLRLMKALQLRKRNMLLAQRSSAVAYSPTSTTHAANDSESTTATHTSNASLSSAVSNDQLSNIDEDPKLIQSSNTTSPTFMTHVSEEPSTKASSFTEPDDLSRKRRSLSSATSSSITPRAVVQDTVKLSEVVGEGDGRGRPLSRPNKPLELGPPLEDVAAVQHRPVDKHESESEAEAKVVPSTKEASVCNLESKPATRTETSPRPAPTSISPNKIRRGVPPQPLKITPNIDSSASDMSDNDSFMDELQNATVHEAMPVSVARSPVTPIMSKGSSDRLREIVTKTANSSYQARRSASTTPDRARSNSIRSVSTALPQWPPVQSEAVPLPLTKKPTLGTGISKRIKALEVLTAKEAAAQPANPVRETNQPRSAFSTFMKRSSFLSNHPGPNTSIENSPPKKLPEPSIYDSGFAASTKDLRQPLVEANGSLTKGESISVTARIVRDPNNKHPPMSPSSSYATPLQLFRSPLIVEHERHDDGAGQEQTFASIQAMAKSPTKSDKGRFSFSSHRSASQVNLPRSESSKTKGSHSNNYKKHSTRSVSDAGSFTEEKKSSRTSRLMKRVSNLTSSRKQSQSQVKDQPHPDTIQELKESTRQSSIAESLLHVVDIGDVNVQFPDSLLWKRRFMRVDDQGYLIFSPPMTDAHMKSISRKYHLSDFKKPTLPDLEREEMAWSILLDLKDGRCIQCACESRHGRQQVLQMLVDAYNAYLQLYGS</sequence>
<reference evidence="2 3" key="1">
    <citation type="submission" date="2023-08" db="EMBL/GenBank/DDBJ databases">
        <title>Black Yeasts Isolated from many extreme environments.</title>
        <authorList>
            <person name="Coleine C."/>
            <person name="Stajich J.E."/>
            <person name="Selbmann L."/>
        </authorList>
    </citation>
    <scope>NUCLEOTIDE SEQUENCE [LARGE SCALE GENOMIC DNA]</scope>
    <source>
        <strain evidence="2 3">CCFEE 5792</strain>
    </source>
</reference>
<comment type="caution">
    <text evidence="2">The sequence shown here is derived from an EMBL/GenBank/DDBJ whole genome shotgun (WGS) entry which is preliminary data.</text>
</comment>
<feature type="compositionally biased region" description="Polar residues" evidence="1">
    <location>
        <begin position="553"/>
        <end position="565"/>
    </location>
</feature>
<feature type="compositionally biased region" description="Polar residues" evidence="1">
    <location>
        <begin position="415"/>
        <end position="430"/>
    </location>
</feature>
<name>A0AAV9NK24_9EURO</name>
<feature type="compositionally biased region" description="Polar residues" evidence="1">
    <location>
        <begin position="862"/>
        <end position="877"/>
    </location>
</feature>
<feature type="region of interest" description="Disordered" evidence="1">
    <location>
        <begin position="505"/>
        <end position="721"/>
    </location>
</feature>
<feature type="region of interest" description="Disordered" evidence="1">
    <location>
        <begin position="330"/>
        <end position="351"/>
    </location>
</feature>